<dbReference type="Pfam" id="PF03383">
    <property type="entry name" value="Serpentine_r_xa"/>
    <property type="match status" value="1"/>
</dbReference>
<evidence type="ECO:0000256" key="1">
    <source>
        <dbReference type="ARBA" id="ARBA00004370"/>
    </source>
</evidence>
<feature type="transmembrane region" description="Helical" evidence="5">
    <location>
        <begin position="93"/>
        <end position="120"/>
    </location>
</feature>
<evidence type="ECO:0000313" key="8">
    <source>
        <dbReference type="Proteomes" id="UP000494206"/>
    </source>
</evidence>
<dbReference type="PANTHER" id="PTHR23018">
    <property type="entry name" value="SERPENTINE RECEPTOR, CLASS XA-RELATED"/>
    <property type="match status" value="1"/>
</dbReference>
<keyword evidence="2 5" id="KW-0812">Transmembrane</keyword>
<feature type="transmembrane region" description="Helical" evidence="5">
    <location>
        <begin position="234"/>
        <end position="250"/>
    </location>
</feature>
<feature type="transmembrane region" description="Helical" evidence="5">
    <location>
        <begin position="132"/>
        <end position="154"/>
    </location>
</feature>
<dbReference type="InterPro" id="IPR005047">
    <property type="entry name" value="7TM_GPCR_serpentine_rcpt_Srxa"/>
</dbReference>
<evidence type="ECO:0000313" key="7">
    <source>
        <dbReference type="EMBL" id="CAB3396660.1"/>
    </source>
</evidence>
<dbReference type="Gene3D" id="1.20.1070.10">
    <property type="entry name" value="Rhodopsin 7-helix transmembrane proteins"/>
    <property type="match status" value="1"/>
</dbReference>
<protein>
    <recommendedName>
        <fullName evidence="6">G-protein coupled receptors family 1 profile domain-containing protein</fullName>
    </recommendedName>
</protein>
<comment type="caution">
    <text evidence="7">The sequence shown here is derived from an EMBL/GenBank/DDBJ whole genome shotgun (WGS) entry which is preliminary data.</text>
</comment>
<organism evidence="7 8">
    <name type="scientific">Caenorhabditis bovis</name>
    <dbReference type="NCBI Taxonomy" id="2654633"/>
    <lineage>
        <taxon>Eukaryota</taxon>
        <taxon>Metazoa</taxon>
        <taxon>Ecdysozoa</taxon>
        <taxon>Nematoda</taxon>
        <taxon>Chromadorea</taxon>
        <taxon>Rhabditida</taxon>
        <taxon>Rhabditina</taxon>
        <taxon>Rhabditomorpha</taxon>
        <taxon>Rhabditoidea</taxon>
        <taxon>Rhabditidae</taxon>
        <taxon>Peloderinae</taxon>
        <taxon>Caenorhabditis</taxon>
    </lineage>
</organism>
<dbReference type="OrthoDB" id="5905423at2759"/>
<feature type="transmembrane region" description="Helical" evidence="5">
    <location>
        <begin position="51"/>
        <end position="73"/>
    </location>
</feature>
<evidence type="ECO:0000256" key="4">
    <source>
        <dbReference type="ARBA" id="ARBA00023136"/>
    </source>
</evidence>
<dbReference type="EMBL" id="CADEPM010000001">
    <property type="protein sequence ID" value="CAB3396660.1"/>
    <property type="molecule type" value="Genomic_DNA"/>
</dbReference>
<accession>A0A8S1E6Z3</accession>
<dbReference type="SUPFAM" id="SSF81321">
    <property type="entry name" value="Family A G protein-coupled receptor-like"/>
    <property type="match status" value="1"/>
</dbReference>
<sequence>MNSTGEHNVWKFDQLAPFVIFSSIHSFSLVFNAFFFLVIKQFGDRKTTPIVFIYNMILSNVMNIIGTYIGFLLPLVWTDEFYFGKQFRQNYSAFLTLFIAFSYRHQLFLSFLMIIQRFYCVLNPTTQTFTDYYLWLYSGLLMAFGALLLLIPFLSDCYMYTDQRRLKILSACEPNVHPIAKYHIKFTAYAPYISLIFTIALIFYVSAKHGKTFKNSQTSNSRILKKIRNYEKNMLIQAVSTTIFLTVYDFGGRISRFISPAFVVLTSTDIFYIFYIRAAFATLITFTVYGIATRRTRNLIITSLFWLIRGDNGKQISVVSTQIRRTSHL</sequence>
<dbReference type="AlphaFoldDB" id="A0A8S1E6Z3"/>
<comment type="subcellular location">
    <subcellularLocation>
        <location evidence="1">Membrane</location>
    </subcellularLocation>
</comment>
<evidence type="ECO:0000259" key="6">
    <source>
        <dbReference type="PROSITE" id="PS50262"/>
    </source>
</evidence>
<feature type="domain" description="G-protein coupled receptors family 1 profile" evidence="6">
    <location>
        <begin position="31"/>
        <end position="289"/>
    </location>
</feature>
<proteinExistence type="predicted"/>
<dbReference type="PROSITE" id="PS50262">
    <property type="entry name" value="G_PROTEIN_RECEP_F1_2"/>
    <property type="match status" value="1"/>
</dbReference>
<keyword evidence="3 5" id="KW-1133">Transmembrane helix</keyword>
<gene>
    <name evidence="7" type="ORF">CBOVIS_LOCUS182</name>
</gene>
<keyword evidence="8" id="KW-1185">Reference proteome</keyword>
<keyword evidence="4 5" id="KW-0472">Membrane</keyword>
<dbReference type="InterPro" id="IPR017452">
    <property type="entry name" value="GPCR_Rhodpsn_7TM"/>
</dbReference>
<feature type="transmembrane region" description="Helical" evidence="5">
    <location>
        <begin position="270"/>
        <end position="292"/>
    </location>
</feature>
<dbReference type="GO" id="GO:0016020">
    <property type="term" value="C:membrane"/>
    <property type="evidence" value="ECO:0007669"/>
    <property type="project" value="UniProtKB-SubCell"/>
</dbReference>
<evidence type="ECO:0000256" key="3">
    <source>
        <dbReference type="ARBA" id="ARBA00022989"/>
    </source>
</evidence>
<reference evidence="7 8" key="1">
    <citation type="submission" date="2020-04" db="EMBL/GenBank/DDBJ databases">
        <authorList>
            <person name="Laetsch R D."/>
            <person name="Stevens L."/>
            <person name="Kumar S."/>
            <person name="Blaxter L. M."/>
        </authorList>
    </citation>
    <scope>NUCLEOTIDE SEQUENCE [LARGE SCALE GENOMIC DNA]</scope>
</reference>
<evidence type="ECO:0000256" key="2">
    <source>
        <dbReference type="ARBA" id="ARBA00022692"/>
    </source>
</evidence>
<feature type="transmembrane region" description="Helical" evidence="5">
    <location>
        <begin position="15"/>
        <end position="39"/>
    </location>
</feature>
<dbReference type="Proteomes" id="UP000494206">
    <property type="component" value="Unassembled WGS sequence"/>
</dbReference>
<evidence type="ECO:0000256" key="5">
    <source>
        <dbReference type="SAM" id="Phobius"/>
    </source>
</evidence>
<name>A0A8S1E6Z3_9PELO</name>
<feature type="transmembrane region" description="Helical" evidence="5">
    <location>
        <begin position="189"/>
        <end position="207"/>
    </location>
</feature>